<organism evidence="5 6">
    <name type="scientific">Caedimonas varicaedens</name>
    <dbReference type="NCBI Taxonomy" id="1629334"/>
    <lineage>
        <taxon>Bacteria</taxon>
        <taxon>Pseudomonadati</taxon>
        <taxon>Pseudomonadota</taxon>
        <taxon>Alphaproteobacteria</taxon>
        <taxon>Holosporales</taxon>
        <taxon>Caedimonadaceae</taxon>
        <taxon>Caedimonas</taxon>
    </lineage>
</organism>
<dbReference type="STRING" id="1629334.Cva_00371"/>
<evidence type="ECO:0000256" key="1">
    <source>
        <dbReference type="ARBA" id="ARBA00010164"/>
    </source>
</evidence>
<dbReference type="GO" id="GO:0004674">
    <property type="term" value="F:protein serine/threonine kinase activity"/>
    <property type="evidence" value="ECO:0007669"/>
    <property type="project" value="TreeGrafter"/>
</dbReference>
<dbReference type="GO" id="GO:0003677">
    <property type="term" value="F:DNA binding"/>
    <property type="evidence" value="ECO:0007669"/>
    <property type="project" value="UniProtKB-KW"/>
</dbReference>
<evidence type="ECO:0000313" key="6">
    <source>
        <dbReference type="Proteomes" id="UP000036771"/>
    </source>
</evidence>
<keyword evidence="5" id="KW-0238">DNA-binding</keyword>
<dbReference type="Pfam" id="PF07804">
    <property type="entry name" value="HipA_C"/>
    <property type="match status" value="1"/>
</dbReference>
<dbReference type="Gene3D" id="1.10.1070.20">
    <property type="match status" value="1"/>
</dbReference>
<dbReference type="OrthoDB" id="9805913at2"/>
<protein>
    <submittedName>
        <fullName evidence="5">Putative DNA-binding transcriptional regulator</fullName>
    </submittedName>
</protein>
<evidence type="ECO:0000256" key="2">
    <source>
        <dbReference type="ARBA" id="ARBA00022679"/>
    </source>
</evidence>
<evidence type="ECO:0000313" key="5">
    <source>
        <dbReference type="EMBL" id="GAO97732.1"/>
    </source>
</evidence>
<proteinExistence type="inferred from homology"/>
<evidence type="ECO:0000256" key="3">
    <source>
        <dbReference type="ARBA" id="ARBA00022777"/>
    </source>
</evidence>
<keyword evidence="2" id="KW-0808">Transferase</keyword>
<feature type="domain" description="HipA-like C-terminal" evidence="4">
    <location>
        <begin position="53"/>
        <end position="254"/>
    </location>
</feature>
<comment type="caution">
    <text evidence="5">The sequence shown here is derived from an EMBL/GenBank/DDBJ whole genome shotgun (WGS) entry which is preliminary data.</text>
</comment>
<dbReference type="InterPro" id="IPR052028">
    <property type="entry name" value="HipA_Ser/Thr_kinase"/>
</dbReference>
<dbReference type="Proteomes" id="UP000036771">
    <property type="component" value="Unassembled WGS sequence"/>
</dbReference>
<sequence length="310" mass="35694">MDRCLITLQEIPEGHLYSRHGLARLSPRLKNLRLFPYSAERQQQEALARTTKMSIQGVQPKLSARLDISRETFEIVEQRGTYILKPSHLFYPELPANEALTMTLAAQVGIEIPLHGLIKCSDESLTYFIKRYDRKGHDARISVEDFAQLTEETRETKYNSSMEKVAKVIDRFCSYPQVEKKKLFDRILFSYLIGNEDMHLKNFSLIVRKGKVELSPAYDLLNTSIALPSSHEEMALPMGGKKNKLDLQDFRNYGQLTLMLPDKIVDGCLLKLKENLPILLNTIQISFLSENMKKKYLTLLNQRAEKLQIS</sequence>
<dbReference type="GO" id="GO:0005829">
    <property type="term" value="C:cytosol"/>
    <property type="evidence" value="ECO:0007669"/>
    <property type="project" value="TreeGrafter"/>
</dbReference>
<accession>A0A0K8MB93</accession>
<dbReference type="EMBL" id="BBVC01000016">
    <property type="protein sequence ID" value="GAO97732.1"/>
    <property type="molecule type" value="Genomic_DNA"/>
</dbReference>
<dbReference type="InterPro" id="IPR012893">
    <property type="entry name" value="HipA-like_C"/>
</dbReference>
<reference evidence="5 6" key="1">
    <citation type="submission" date="2015-03" db="EMBL/GenBank/DDBJ databases">
        <title>Caedibacter varicaedens, whole genome shotgun sequence.</title>
        <authorList>
            <person name="Suzuki H."/>
            <person name="Dapper A.L."/>
            <person name="Gibson A.K."/>
            <person name="Jackson C."/>
            <person name="Lee H."/>
            <person name="Pejaver V.R."/>
            <person name="Doak T."/>
            <person name="Lynch M."/>
        </authorList>
    </citation>
    <scope>NUCLEOTIDE SEQUENCE [LARGE SCALE GENOMIC DNA]</scope>
</reference>
<gene>
    <name evidence="5" type="ORF">Cva_00371</name>
</gene>
<keyword evidence="6" id="KW-1185">Reference proteome</keyword>
<comment type="similarity">
    <text evidence="1">Belongs to the HipA Ser/Thr kinase family.</text>
</comment>
<dbReference type="AlphaFoldDB" id="A0A0K8MB93"/>
<dbReference type="PANTHER" id="PTHR37419">
    <property type="entry name" value="SERINE/THREONINE-PROTEIN KINASE TOXIN HIPA"/>
    <property type="match status" value="1"/>
</dbReference>
<keyword evidence="3" id="KW-0418">Kinase</keyword>
<evidence type="ECO:0000259" key="4">
    <source>
        <dbReference type="Pfam" id="PF07804"/>
    </source>
</evidence>
<dbReference type="PANTHER" id="PTHR37419:SF1">
    <property type="entry name" value="SERINE_THREONINE-PROTEIN KINASE TOXIN HIPA"/>
    <property type="match status" value="1"/>
</dbReference>
<name>A0A0K8MB93_9PROT</name>